<dbReference type="Gene3D" id="2.40.50.100">
    <property type="match status" value="1"/>
</dbReference>
<dbReference type="Proteomes" id="UP000231134">
    <property type="component" value="Unassembled WGS sequence"/>
</dbReference>
<dbReference type="InterPro" id="IPR058625">
    <property type="entry name" value="MdtA-like_BSH"/>
</dbReference>
<evidence type="ECO:0000259" key="3">
    <source>
        <dbReference type="Pfam" id="PF25917"/>
    </source>
</evidence>
<name>A0A2M9A6K5_9BACT</name>
<dbReference type="InterPro" id="IPR058624">
    <property type="entry name" value="MdtA-like_HH"/>
</dbReference>
<proteinExistence type="predicted"/>
<evidence type="ECO:0000259" key="2">
    <source>
        <dbReference type="Pfam" id="PF25876"/>
    </source>
</evidence>
<dbReference type="Gene3D" id="1.10.287.470">
    <property type="entry name" value="Helix hairpin bin"/>
    <property type="match status" value="1"/>
</dbReference>
<keyword evidence="1" id="KW-0175">Coiled coil</keyword>
<feature type="domain" description="Multidrug resistance protein MdtA-like alpha-helical hairpin" evidence="2">
    <location>
        <begin position="111"/>
        <end position="172"/>
    </location>
</feature>
<dbReference type="PANTHER" id="PTHR30438">
    <property type="entry name" value="36 KDA ANTIGEN-RELATED"/>
    <property type="match status" value="1"/>
</dbReference>
<dbReference type="Pfam" id="PF25917">
    <property type="entry name" value="BSH_RND"/>
    <property type="match status" value="1"/>
</dbReference>
<sequence length="329" mass="35764">MKKIPAVLTLVMIVMLLVAAFLTIRNFALTPQQEYLQGQIEARRVMVAGKLPGRISSIAVHEGDAVKKGDIIAEISSPEVEAKKIQAEGAYKAAKAQAKKAKNGARSEQIDAAKAVLTRAEQAASLAKTTYERVQKLYDEGVIPVQKRDEAETQMNAANAQVEAAKAQYTQAVNGAREEDKAAANALVLQADGAKAEVKAYLDETRIIAPITGEVTLKISEEGEVVGAGMPVVAITDLKDAWAVFNVREDELKDIQKGKAFELQVPALDKVVPMEVYYIASAGNYAVWKSSKESGGFDLKTFEVRLRPQTPVEGLRPGMTVLWKRNLEK</sequence>
<gene>
    <name evidence="4" type="ORF">BGX16_1314</name>
</gene>
<organism evidence="4 5">
    <name type="scientific">Hallerella succinigenes</name>
    <dbReference type="NCBI Taxonomy" id="1896222"/>
    <lineage>
        <taxon>Bacteria</taxon>
        <taxon>Pseudomonadati</taxon>
        <taxon>Fibrobacterota</taxon>
        <taxon>Fibrobacteria</taxon>
        <taxon>Fibrobacterales</taxon>
        <taxon>Fibrobacteraceae</taxon>
        <taxon>Hallerella</taxon>
    </lineage>
</organism>
<protein>
    <submittedName>
        <fullName evidence="4">HlyD family secretion protein</fullName>
    </submittedName>
</protein>
<evidence type="ECO:0000256" key="1">
    <source>
        <dbReference type="SAM" id="Coils"/>
    </source>
</evidence>
<evidence type="ECO:0000313" key="4">
    <source>
        <dbReference type="EMBL" id="PJJ41350.1"/>
    </source>
</evidence>
<feature type="domain" description="Multidrug resistance protein MdtA-like barrel-sandwich hybrid" evidence="3">
    <location>
        <begin position="44"/>
        <end position="236"/>
    </location>
</feature>
<dbReference type="AlphaFoldDB" id="A0A2M9A6K5"/>
<dbReference type="OrthoDB" id="9793801at2"/>
<keyword evidence="5" id="KW-1185">Reference proteome</keyword>
<dbReference type="Gene3D" id="2.40.30.170">
    <property type="match status" value="1"/>
</dbReference>
<evidence type="ECO:0000313" key="5">
    <source>
        <dbReference type="Proteomes" id="UP000231134"/>
    </source>
</evidence>
<dbReference type="RefSeq" id="WP_100425330.1">
    <property type="nucleotide sequence ID" value="NZ_JAQXKX010000037.1"/>
</dbReference>
<dbReference type="PANTHER" id="PTHR30438:SF1">
    <property type="entry name" value="36 KDA ANTIGEN"/>
    <property type="match status" value="1"/>
</dbReference>
<dbReference type="SUPFAM" id="SSF111369">
    <property type="entry name" value="HlyD-like secretion proteins"/>
    <property type="match status" value="3"/>
</dbReference>
<reference evidence="4 5" key="1">
    <citation type="submission" date="2017-11" db="EMBL/GenBank/DDBJ databases">
        <title>Animal gut microbial communities from fecal samples from Wisconsin, USA.</title>
        <authorList>
            <person name="Neumann A."/>
        </authorList>
    </citation>
    <scope>NUCLEOTIDE SEQUENCE [LARGE SCALE GENOMIC DNA]</scope>
    <source>
        <strain evidence="4 5">UWS3</strain>
    </source>
</reference>
<dbReference type="Pfam" id="PF25876">
    <property type="entry name" value="HH_MFP_RND"/>
    <property type="match status" value="1"/>
</dbReference>
<dbReference type="EMBL" id="PGEX01000001">
    <property type="protein sequence ID" value="PJJ41350.1"/>
    <property type="molecule type" value="Genomic_DNA"/>
</dbReference>
<feature type="coiled-coil region" evidence="1">
    <location>
        <begin position="148"/>
        <end position="179"/>
    </location>
</feature>
<comment type="caution">
    <text evidence="4">The sequence shown here is derived from an EMBL/GenBank/DDBJ whole genome shotgun (WGS) entry which is preliminary data.</text>
</comment>
<accession>A0A2M9A6K5</accession>